<keyword evidence="6" id="KW-0851">Voltage-gated channel</keyword>
<keyword evidence="6" id="KW-0109">Calcium transport</keyword>
<dbReference type="InterPro" id="IPR027359">
    <property type="entry name" value="Volt_channel_dom_sf"/>
</dbReference>
<feature type="compositionally biased region" description="Basic and acidic residues" evidence="7">
    <location>
        <begin position="629"/>
        <end position="650"/>
    </location>
</feature>
<feature type="transmembrane region" description="Helical" evidence="8">
    <location>
        <begin position="539"/>
        <end position="562"/>
    </location>
</feature>
<dbReference type="InterPro" id="IPR043203">
    <property type="entry name" value="VGCC_Ca_Na"/>
</dbReference>
<dbReference type="Gene3D" id="1.10.287.70">
    <property type="match status" value="2"/>
</dbReference>
<keyword evidence="3 8" id="KW-1133">Transmembrane helix</keyword>
<evidence type="ECO:0000259" key="9">
    <source>
        <dbReference type="Pfam" id="PF00520"/>
    </source>
</evidence>
<feature type="transmembrane region" description="Helical" evidence="8">
    <location>
        <begin position="147"/>
        <end position="171"/>
    </location>
</feature>
<organism evidence="10 11">
    <name type="scientific">Cymbomonas tetramitiformis</name>
    <dbReference type="NCBI Taxonomy" id="36881"/>
    <lineage>
        <taxon>Eukaryota</taxon>
        <taxon>Viridiplantae</taxon>
        <taxon>Chlorophyta</taxon>
        <taxon>Pyramimonadophyceae</taxon>
        <taxon>Pyramimonadales</taxon>
        <taxon>Pyramimonadaceae</taxon>
        <taxon>Cymbomonas</taxon>
    </lineage>
</organism>
<dbReference type="GO" id="GO:0005248">
    <property type="term" value="F:voltage-gated sodium channel activity"/>
    <property type="evidence" value="ECO:0007669"/>
    <property type="project" value="TreeGrafter"/>
</dbReference>
<dbReference type="GO" id="GO:0046872">
    <property type="term" value="F:metal ion binding"/>
    <property type="evidence" value="ECO:0007669"/>
    <property type="project" value="UniProtKB-KW"/>
</dbReference>
<feature type="domain" description="Ion transport" evidence="9">
    <location>
        <begin position="332"/>
        <end position="567"/>
    </location>
</feature>
<comment type="subcellular location">
    <subcellularLocation>
        <location evidence="1 6">Membrane</location>
        <topology evidence="1 6">Multi-pass membrane protein</topology>
    </subcellularLocation>
</comment>
<keyword evidence="6" id="KW-0406">Ion transport</keyword>
<evidence type="ECO:0000256" key="2">
    <source>
        <dbReference type="ARBA" id="ARBA00022692"/>
    </source>
</evidence>
<feature type="transmembrane region" description="Helical" evidence="8">
    <location>
        <begin position="177"/>
        <end position="201"/>
    </location>
</feature>
<keyword evidence="2 8" id="KW-0812">Transmembrane</keyword>
<accession>A0AAE0FTE5</accession>
<keyword evidence="11" id="KW-1185">Reference proteome</keyword>
<evidence type="ECO:0000256" key="1">
    <source>
        <dbReference type="ARBA" id="ARBA00004141"/>
    </source>
</evidence>
<feature type="region of interest" description="Disordered" evidence="7">
    <location>
        <begin position="574"/>
        <end position="593"/>
    </location>
</feature>
<evidence type="ECO:0000256" key="5">
    <source>
        <dbReference type="PIRSR" id="PIRSR602077-1"/>
    </source>
</evidence>
<gene>
    <name evidence="10" type="ORF">CYMTET_26014</name>
</gene>
<dbReference type="PRINTS" id="PR00167">
    <property type="entry name" value="CACHANNEL"/>
</dbReference>
<dbReference type="PANTHER" id="PTHR10037">
    <property type="entry name" value="VOLTAGE-GATED CATION CHANNEL CALCIUM AND SODIUM"/>
    <property type="match status" value="1"/>
</dbReference>
<keyword evidence="4 8" id="KW-0472">Membrane</keyword>
<name>A0AAE0FTE5_9CHLO</name>
<dbReference type="GO" id="GO:0005891">
    <property type="term" value="C:voltage-gated calcium channel complex"/>
    <property type="evidence" value="ECO:0007669"/>
    <property type="project" value="InterPro"/>
</dbReference>
<feature type="transmembrane region" description="Helical" evidence="8">
    <location>
        <begin position="366"/>
        <end position="386"/>
    </location>
</feature>
<sequence length="818" mass="91411">MSLSSVRRLLPDGLGNVSSIRTIRLLRPLRSIRTMPGMRILVTTIIQAVPQISNVLLLCGFHFIIFGIVGVQLFKGVLRTRCFEYVMGDDGQFTVELARSDFEDVPTVCIFEESSAYFGWSGHRCQDDHFCAIFKNPNYGITSFDNILWAFLAIFQIITLEGWVFIMYAVIDGFSGWAFIYFLLLIVLGSFLLLNLTLSIITQIYSDIRSDEDQKTLKALQAELESGEGKGADDGQQAADVEEITMPESQGAYSDTDVERILARVGTPDAEISAGPTNQKRSRLSIWEGGALRGTVDEGVPTTLGRTKSWRQHGNATLLKIRIQFRAYFDRAWFRIFIIFLIFLNTLCLSMVYHGMSDTYAKCLDLVNFVCTVLFTVELVLKLIAFPWEEFMQDRYNLFDAIVVAIGLMEMIASAVAVSLLGNENSGTASALRGFRILRVFKLVRSWKSLHLFLQQVYQALGELVNFVILVLLVCFIFALLGMELFGGQLTLENGLVELPRYNFDSFWWAFLTVFQILTLEDWNLIMYDCVQVTSYWNIAYFIVLVVVGNFMVLNLFIAVLLTAMSSKHTAPDAALAAEPGDSDQDAGQTGEEPVTPTLVHFQKRMTEWDSQKSTAGTSSSHKEKHGKSKEDEGSWEGRDRGMSKTERSKMKAVQRHSQYIDGLKQMMDHPSSDSELEKGKGSKRSGAASDPSTSQKSSPSHKKTRHTARSDSKGKLSLHSGAAGLLYGELQGSSLGCMPKTFFLRREIFALIDDNRFDSLVMLCICVSSVVLALEPGYEGTQLFAGLELLFLSLFTLEALMKVVALGFVRGRGAYLQ</sequence>
<dbReference type="InterPro" id="IPR002077">
    <property type="entry name" value="VDCCAlpha1"/>
</dbReference>
<feature type="binding site" evidence="5">
    <location>
        <position position="521"/>
    </location>
    <ligand>
        <name>Ca(2+)</name>
        <dbReference type="ChEBI" id="CHEBI:29108"/>
    </ligand>
</feature>
<evidence type="ECO:0000256" key="7">
    <source>
        <dbReference type="SAM" id="MobiDB-lite"/>
    </source>
</evidence>
<feature type="domain" description="Ion transport" evidence="9">
    <location>
        <begin position="13"/>
        <end position="212"/>
    </location>
</feature>
<evidence type="ECO:0000256" key="3">
    <source>
        <dbReference type="ARBA" id="ARBA00022989"/>
    </source>
</evidence>
<dbReference type="Pfam" id="PF00520">
    <property type="entry name" value="Ion_trans"/>
    <property type="match status" value="3"/>
</dbReference>
<evidence type="ECO:0000256" key="8">
    <source>
        <dbReference type="SAM" id="Phobius"/>
    </source>
</evidence>
<keyword evidence="5" id="KW-0479">Metal-binding</keyword>
<evidence type="ECO:0000256" key="4">
    <source>
        <dbReference type="ARBA" id="ARBA00023136"/>
    </source>
</evidence>
<feature type="transmembrane region" description="Helical" evidence="8">
    <location>
        <begin position="398"/>
        <end position="422"/>
    </location>
</feature>
<keyword evidence="6" id="KW-0813">Transport</keyword>
<dbReference type="AlphaFoldDB" id="A0AAE0FTE5"/>
<evidence type="ECO:0000313" key="11">
    <source>
        <dbReference type="Proteomes" id="UP001190700"/>
    </source>
</evidence>
<comment type="caution">
    <text evidence="10">The sequence shown here is derived from an EMBL/GenBank/DDBJ whole genome shotgun (WGS) entry which is preliminary data.</text>
</comment>
<dbReference type="GO" id="GO:0001518">
    <property type="term" value="C:voltage-gated sodium channel complex"/>
    <property type="evidence" value="ECO:0007669"/>
    <property type="project" value="TreeGrafter"/>
</dbReference>
<evidence type="ECO:0000256" key="6">
    <source>
        <dbReference type="RuleBase" id="RU003808"/>
    </source>
</evidence>
<feature type="transmembrane region" description="Helical" evidence="8">
    <location>
        <begin position="464"/>
        <end position="486"/>
    </location>
</feature>
<feature type="transmembrane region" description="Helical" evidence="8">
    <location>
        <begin position="507"/>
        <end position="527"/>
    </location>
</feature>
<dbReference type="PANTHER" id="PTHR10037:SF62">
    <property type="entry name" value="SODIUM CHANNEL PROTEIN 60E"/>
    <property type="match status" value="1"/>
</dbReference>
<keyword evidence="6" id="KW-0107">Calcium channel</keyword>
<feature type="transmembrane region" description="Helical" evidence="8">
    <location>
        <begin position="55"/>
        <end position="74"/>
    </location>
</feature>
<reference evidence="10 11" key="1">
    <citation type="journal article" date="2015" name="Genome Biol. Evol.">
        <title>Comparative Genomics of a Bacterivorous Green Alga Reveals Evolutionary Causalities and Consequences of Phago-Mixotrophic Mode of Nutrition.</title>
        <authorList>
            <person name="Burns J.A."/>
            <person name="Paasch A."/>
            <person name="Narechania A."/>
            <person name="Kim E."/>
        </authorList>
    </citation>
    <scope>NUCLEOTIDE SEQUENCE [LARGE SCALE GENOMIC DNA]</scope>
    <source>
        <strain evidence="10 11">PLY_AMNH</strain>
    </source>
</reference>
<dbReference type="Gene3D" id="1.20.120.350">
    <property type="entry name" value="Voltage-gated potassium channels. Chain C"/>
    <property type="match status" value="2"/>
</dbReference>
<comment type="similarity">
    <text evidence="6">Belongs to the calcium channel alpha-1 subunit (TC 1.A.1.11) family.</text>
</comment>
<feature type="region of interest" description="Disordered" evidence="7">
    <location>
        <begin position="609"/>
        <end position="717"/>
    </location>
</feature>
<feature type="transmembrane region" description="Helical" evidence="8">
    <location>
        <begin position="332"/>
        <end position="354"/>
    </location>
</feature>
<dbReference type="Proteomes" id="UP001190700">
    <property type="component" value="Unassembled WGS sequence"/>
</dbReference>
<dbReference type="EMBL" id="LGRX02014024">
    <property type="protein sequence ID" value="KAK3265290.1"/>
    <property type="molecule type" value="Genomic_DNA"/>
</dbReference>
<feature type="compositionally biased region" description="Low complexity" evidence="7">
    <location>
        <begin position="690"/>
        <end position="699"/>
    </location>
</feature>
<keyword evidence="6" id="KW-0407">Ion channel</keyword>
<dbReference type="GO" id="GO:0005245">
    <property type="term" value="F:voltage-gated calcium channel activity"/>
    <property type="evidence" value="ECO:0007669"/>
    <property type="project" value="InterPro"/>
</dbReference>
<feature type="binding site" evidence="5">
    <location>
        <position position="161"/>
    </location>
    <ligand>
        <name>Ca(2+)</name>
        <dbReference type="ChEBI" id="CHEBI:29108"/>
    </ligand>
</feature>
<proteinExistence type="inferred from homology"/>
<dbReference type="SUPFAM" id="SSF81324">
    <property type="entry name" value="Voltage-gated potassium channels"/>
    <property type="match status" value="2"/>
</dbReference>
<feature type="compositionally biased region" description="Basic and acidic residues" evidence="7">
    <location>
        <begin position="667"/>
        <end position="681"/>
    </location>
</feature>
<feature type="domain" description="Ion transport" evidence="9">
    <location>
        <begin position="757"/>
        <end position="817"/>
    </location>
</feature>
<evidence type="ECO:0000313" key="10">
    <source>
        <dbReference type="EMBL" id="KAK3265290.1"/>
    </source>
</evidence>
<feature type="non-terminal residue" evidence="10">
    <location>
        <position position="818"/>
    </location>
</feature>
<keyword evidence="5 6" id="KW-0106">Calcium</keyword>
<protein>
    <submittedName>
        <fullName evidence="10">Mitochondrial thiamine pyrophosphate transporter</fullName>
    </submittedName>
</protein>
<dbReference type="InterPro" id="IPR005821">
    <property type="entry name" value="Ion_trans_dom"/>
</dbReference>